<dbReference type="InterPro" id="IPR001764">
    <property type="entry name" value="Glyco_hydro_3_N"/>
</dbReference>
<evidence type="ECO:0000256" key="10">
    <source>
        <dbReference type="RuleBase" id="RU361161"/>
    </source>
</evidence>
<dbReference type="PANTHER" id="PTHR42715">
    <property type="entry name" value="BETA-GLUCOSIDASE"/>
    <property type="match status" value="1"/>
</dbReference>
<dbReference type="FunFam" id="3.20.20.300:FF:000002">
    <property type="entry name" value="Probable beta-glucosidase"/>
    <property type="match status" value="1"/>
</dbReference>
<dbReference type="InterPro" id="IPR036881">
    <property type="entry name" value="Glyco_hydro_3_C_sf"/>
</dbReference>
<dbReference type="InterPro" id="IPR002772">
    <property type="entry name" value="Glyco_hydro_3_C"/>
</dbReference>
<dbReference type="PANTHER" id="PTHR42715:SF29">
    <property type="entry name" value="BETA-GLUCOSIDASE A-RELATED"/>
    <property type="match status" value="1"/>
</dbReference>
<dbReference type="InterPro" id="IPR036962">
    <property type="entry name" value="Glyco_hydro_3_N_sf"/>
</dbReference>
<evidence type="ECO:0000256" key="5">
    <source>
        <dbReference type="ARBA" id="ARBA00022801"/>
    </source>
</evidence>
<evidence type="ECO:0000256" key="8">
    <source>
        <dbReference type="ARBA" id="ARBA00023295"/>
    </source>
</evidence>
<dbReference type="EC" id="3.2.1.21" evidence="10"/>
<comment type="pathway">
    <text evidence="2 10">Glycan metabolism; cellulose degradation.</text>
</comment>
<keyword evidence="8 10" id="KW-0326">Glycosidase</keyword>
<evidence type="ECO:0000313" key="14">
    <source>
        <dbReference type="Proteomes" id="UP000481858"/>
    </source>
</evidence>
<dbReference type="InterPro" id="IPR019800">
    <property type="entry name" value="Glyco_hydro_3_AS"/>
</dbReference>
<dbReference type="InterPro" id="IPR026891">
    <property type="entry name" value="Fn3-like"/>
</dbReference>
<dbReference type="GO" id="GO:0030245">
    <property type="term" value="P:cellulose catabolic process"/>
    <property type="evidence" value="ECO:0007669"/>
    <property type="project" value="UniProtKB-UniPathway"/>
</dbReference>
<protein>
    <recommendedName>
        <fullName evidence="10">beta-glucosidase</fullName>
        <ecNumber evidence="10">3.2.1.21</ecNumber>
    </recommendedName>
</protein>
<comment type="caution">
    <text evidence="13">The sequence shown here is derived from an EMBL/GenBank/DDBJ whole genome shotgun (WGS) entry which is preliminary data.</text>
</comment>
<evidence type="ECO:0000256" key="2">
    <source>
        <dbReference type="ARBA" id="ARBA00004987"/>
    </source>
</evidence>
<evidence type="ECO:0000256" key="11">
    <source>
        <dbReference type="SAM" id="SignalP"/>
    </source>
</evidence>
<dbReference type="InParanoid" id="A0A7C8MJ11"/>
<dbReference type="SUPFAM" id="SSF52279">
    <property type="entry name" value="Beta-D-glucan exohydrolase, C-terminal domain"/>
    <property type="match status" value="1"/>
</dbReference>
<dbReference type="SMART" id="SM01217">
    <property type="entry name" value="Fn3_like"/>
    <property type="match status" value="1"/>
</dbReference>
<evidence type="ECO:0000256" key="3">
    <source>
        <dbReference type="ARBA" id="ARBA00005336"/>
    </source>
</evidence>
<keyword evidence="4 11" id="KW-0732">Signal</keyword>
<dbReference type="GO" id="GO:0008422">
    <property type="term" value="F:beta-glucosidase activity"/>
    <property type="evidence" value="ECO:0007669"/>
    <property type="project" value="UniProtKB-EC"/>
</dbReference>
<dbReference type="InterPro" id="IPR050288">
    <property type="entry name" value="Cellulose_deg_GH3"/>
</dbReference>
<dbReference type="Pfam" id="PF14310">
    <property type="entry name" value="Fn3-like"/>
    <property type="match status" value="1"/>
</dbReference>
<evidence type="ECO:0000256" key="4">
    <source>
        <dbReference type="ARBA" id="ARBA00022729"/>
    </source>
</evidence>
<dbReference type="AlphaFoldDB" id="A0A7C8MJ11"/>
<evidence type="ECO:0000256" key="7">
    <source>
        <dbReference type="ARBA" id="ARBA00023277"/>
    </source>
</evidence>
<evidence type="ECO:0000256" key="1">
    <source>
        <dbReference type="ARBA" id="ARBA00000448"/>
    </source>
</evidence>
<dbReference type="Proteomes" id="UP000481858">
    <property type="component" value="Unassembled WGS sequence"/>
</dbReference>
<comment type="catalytic activity">
    <reaction evidence="1 10">
        <text>Hydrolysis of terminal, non-reducing beta-D-glucosyl residues with release of beta-D-glucose.</text>
        <dbReference type="EC" id="3.2.1.21"/>
    </reaction>
</comment>
<keyword evidence="7 10" id="KW-0119">Carbohydrate metabolism</keyword>
<accession>A0A7C8MJ11</accession>
<evidence type="ECO:0000259" key="12">
    <source>
        <dbReference type="SMART" id="SM01217"/>
    </source>
</evidence>
<evidence type="ECO:0000256" key="9">
    <source>
        <dbReference type="ARBA" id="ARBA00023326"/>
    </source>
</evidence>
<comment type="similarity">
    <text evidence="3 10">Belongs to the glycosyl hydrolase 3 family.</text>
</comment>
<evidence type="ECO:0000256" key="6">
    <source>
        <dbReference type="ARBA" id="ARBA00023180"/>
    </source>
</evidence>
<dbReference type="InterPro" id="IPR013783">
    <property type="entry name" value="Ig-like_fold"/>
</dbReference>
<dbReference type="InterPro" id="IPR017853">
    <property type="entry name" value="GH"/>
</dbReference>
<organism evidence="13 14">
    <name type="scientific">Xylaria multiplex</name>
    <dbReference type="NCBI Taxonomy" id="323545"/>
    <lineage>
        <taxon>Eukaryota</taxon>
        <taxon>Fungi</taxon>
        <taxon>Dikarya</taxon>
        <taxon>Ascomycota</taxon>
        <taxon>Pezizomycotina</taxon>
        <taxon>Sordariomycetes</taxon>
        <taxon>Xylariomycetidae</taxon>
        <taxon>Xylariales</taxon>
        <taxon>Xylariaceae</taxon>
        <taxon>Xylaria</taxon>
    </lineage>
</organism>
<keyword evidence="9 10" id="KW-0624">Polysaccharide degradation</keyword>
<dbReference type="EMBL" id="WUBL01000195">
    <property type="protein sequence ID" value="KAF2963568.1"/>
    <property type="molecule type" value="Genomic_DNA"/>
</dbReference>
<keyword evidence="6" id="KW-0325">Glycoprotein</keyword>
<keyword evidence="5 10" id="KW-0378">Hydrolase</keyword>
<dbReference type="FunFam" id="3.40.50.1700:FF:000003">
    <property type="entry name" value="Probable beta-glucosidase"/>
    <property type="match status" value="1"/>
</dbReference>
<dbReference type="Pfam" id="PF01915">
    <property type="entry name" value="Glyco_hydro_3_C"/>
    <property type="match status" value="1"/>
</dbReference>
<name>A0A7C8MJ11_9PEZI</name>
<dbReference type="SUPFAM" id="SSF51445">
    <property type="entry name" value="(Trans)glycosidases"/>
    <property type="match status" value="1"/>
</dbReference>
<evidence type="ECO:0000313" key="13">
    <source>
        <dbReference type="EMBL" id="KAF2963568.1"/>
    </source>
</evidence>
<keyword evidence="14" id="KW-1185">Reference proteome</keyword>
<dbReference type="PRINTS" id="PR00133">
    <property type="entry name" value="GLHYDRLASE3"/>
</dbReference>
<dbReference type="Gene3D" id="2.60.40.10">
    <property type="entry name" value="Immunoglobulins"/>
    <property type="match status" value="1"/>
</dbReference>
<reference evidence="13 14" key="1">
    <citation type="submission" date="2019-12" db="EMBL/GenBank/DDBJ databases">
        <title>Draft genome sequence of the ascomycete Xylaria multiplex DSM 110363.</title>
        <authorList>
            <person name="Buettner E."/>
            <person name="Kellner H."/>
        </authorList>
    </citation>
    <scope>NUCLEOTIDE SEQUENCE [LARGE SCALE GENOMIC DNA]</scope>
    <source>
        <strain evidence="13 14">DSM 110363</strain>
    </source>
</reference>
<sequence length="866" mass="92842">MKMYVRLLALVFALFVASDGISFADSAPTSPDSYPSPWSAGGPDGWDDAYRRAHEFVSKLTLLEKVNLTTGTGNQADRCTGNTGSIPRLGFRELCLQDGPVGIRYKGIGFAQGLDLGKRKTSGRIISFSNNPDLNSAFPAGINAAATWSRSLIRRRGEALGAEFRDKGIDVQLGPVVGPLGRDPAGGRNFEAFGPDPYLAGVAVAQTVEGTQSSGVIASVKHYILNEQEHFRGGISSNIDDKTMHELYLWPFADAVRAGVGSVMCSYNKINNTYACENSYVLNRLLKNELGFQGFVVSDWGGQHSTVASSLSGLDMTMPGDGAFNSTYGSYWGGALTEALLSLAISPFRLDDMAVRIMAAFYKVGRDTKQVDINYSSWTNETVGPQYWRSKTGNTTVNKHVDVQGDHAELIREIGAKSVVLLKNKGNVLPLKKPSSIAIIGEDAQDNPKGPNACVDRICNVGTLAMGWGSATAEFPYLISPAIALEKQASADKTIFSNVKSNWDLGAARAAATNASAAIVFVNANSGEGYQTLDGNFGDRKNLTLWNGGDELIKAVASVNPNTIVVIHSVGPVLIEHVKTHPNVTAILWAGLPGQESGNSLTDVLYGKVNPQGRSPFTWGKAAGDWGITTLVNSSTPQPQQDFTEGSFIDYRYFDHEGIEPSFEFGFGLSYTNFSYANLTVKPQDVGPYEPASGTTKAAPTFGGINYDPLSALLPEGFKKIPGMVYPWIASPEIPDDTGGPDFPYAAHNRSAQPILPAGGAPGGNPELYKVVYVITVDITNTGVVSGTEIPQLYLSLGGPAEPKVVLRGFGEVPINSGETKTVAFNVTYRDLSNWNTEAQDWEVTSYPKTAYVGASSRDLRLHADL</sequence>
<dbReference type="UniPathway" id="UPA00696"/>
<dbReference type="Pfam" id="PF00933">
    <property type="entry name" value="Glyco_hydro_3"/>
    <property type="match status" value="1"/>
</dbReference>
<dbReference type="Gene3D" id="3.20.20.300">
    <property type="entry name" value="Glycoside hydrolase, family 3, N-terminal domain"/>
    <property type="match status" value="1"/>
</dbReference>
<feature type="signal peptide" evidence="11">
    <location>
        <begin position="1"/>
        <end position="20"/>
    </location>
</feature>
<dbReference type="PROSITE" id="PS00775">
    <property type="entry name" value="GLYCOSYL_HYDROL_F3"/>
    <property type="match status" value="1"/>
</dbReference>
<feature type="domain" description="Fibronectin type III-like" evidence="12">
    <location>
        <begin position="789"/>
        <end position="857"/>
    </location>
</feature>
<dbReference type="Gene3D" id="3.40.50.1700">
    <property type="entry name" value="Glycoside hydrolase family 3 C-terminal domain"/>
    <property type="match status" value="1"/>
</dbReference>
<dbReference type="OrthoDB" id="416222at2759"/>
<proteinExistence type="inferred from homology"/>
<feature type="chain" id="PRO_5028803322" description="beta-glucosidase" evidence="11">
    <location>
        <begin position="21"/>
        <end position="866"/>
    </location>
</feature>
<gene>
    <name evidence="13" type="ORF">GQX73_g10000</name>
</gene>